<evidence type="ECO:0000256" key="3">
    <source>
        <dbReference type="ARBA" id="ARBA00023125"/>
    </source>
</evidence>
<dbReference type="GO" id="GO:0000981">
    <property type="term" value="F:DNA-binding transcription factor activity, RNA polymerase II-specific"/>
    <property type="evidence" value="ECO:0007669"/>
    <property type="project" value="InterPro"/>
</dbReference>
<evidence type="ECO:0000256" key="5">
    <source>
        <dbReference type="ARBA" id="ARBA00023242"/>
    </source>
</evidence>
<dbReference type="CDD" id="cd00266">
    <property type="entry name" value="MADS_SRF_like"/>
    <property type="match status" value="1"/>
</dbReference>
<evidence type="ECO:0000256" key="2">
    <source>
        <dbReference type="ARBA" id="ARBA00023015"/>
    </source>
</evidence>
<evidence type="ECO:0000313" key="9">
    <source>
        <dbReference type="Proteomes" id="UP000224567"/>
    </source>
</evidence>
<feature type="coiled-coil region" evidence="6">
    <location>
        <begin position="116"/>
        <end position="143"/>
    </location>
</feature>
<dbReference type="GO" id="GO:0046983">
    <property type="term" value="F:protein dimerization activity"/>
    <property type="evidence" value="ECO:0007669"/>
    <property type="project" value="InterPro"/>
</dbReference>
<dbReference type="InterPro" id="IPR036879">
    <property type="entry name" value="TF_MADSbox_sf"/>
</dbReference>
<keyword evidence="2" id="KW-0805">Transcription regulation</keyword>
<dbReference type="SMART" id="SM00432">
    <property type="entry name" value="MADS"/>
    <property type="match status" value="1"/>
</dbReference>
<dbReference type="EMBL" id="MLFT02000007">
    <property type="protein sequence ID" value="PHT43923.1"/>
    <property type="molecule type" value="Genomic_DNA"/>
</dbReference>
<gene>
    <name evidence="8" type="ORF">CQW23_17948</name>
</gene>
<dbReference type="PANTHER" id="PTHR11945:SF554">
    <property type="entry name" value="AGAMOUS-LIKE MADS-BOX PROTEIN AGL82"/>
    <property type="match status" value="1"/>
</dbReference>
<dbReference type="Proteomes" id="UP000224567">
    <property type="component" value="Unassembled WGS sequence"/>
</dbReference>
<reference evidence="9" key="2">
    <citation type="journal article" date="2017" name="J. Anim. Genet.">
        <title>Multiple reference genome sequences of hot pepper reveal the massive evolution of plant disease resistance genes by retroduplication.</title>
        <authorList>
            <person name="Kim S."/>
            <person name="Park J."/>
            <person name="Yeom S.-I."/>
            <person name="Kim Y.-M."/>
            <person name="Seo E."/>
            <person name="Kim K.-T."/>
            <person name="Kim M.-S."/>
            <person name="Lee J.M."/>
            <person name="Cheong K."/>
            <person name="Shin H.-S."/>
            <person name="Kim S.-B."/>
            <person name="Han K."/>
            <person name="Lee J."/>
            <person name="Park M."/>
            <person name="Lee H.-A."/>
            <person name="Lee H.-Y."/>
            <person name="Lee Y."/>
            <person name="Oh S."/>
            <person name="Lee J.H."/>
            <person name="Choi E."/>
            <person name="Choi E."/>
            <person name="Lee S.E."/>
            <person name="Jeon J."/>
            <person name="Kim H."/>
            <person name="Choi G."/>
            <person name="Song H."/>
            <person name="Lee J."/>
            <person name="Lee S.-C."/>
            <person name="Kwon J.-K."/>
            <person name="Lee H.-Y."/>
            <person name="Koo N."/>
            <person name="Hong Y."/>
            <person name="Kim R.W."/>
            <person name="Kang W.-H."/>
            <person name="Huh J.H."/>
            <person name="Kang B.-C."/>
            <person name="Yang T.-J."/>
            <person name="Lee Y.-H."/>
            <person name="Bennetzen J.L."/>
            <person name="Choi D."/>
        </authorList>
    </citation>
    <scope>NUCLEOTIDE SEQUENCE [LARGE SCALE GENOMIC DNA]</scope>
    <source>
        <strain evidence="9">cv. PBC81</strain>
    </source>
</reference>
<evidence type="ECO:0000256" key="6">
    <source>
        <dbReference type="SAM" id="Coils"/>
    </source>
</evidence>
<protein>
    <recommendedName>
        <fullName evidence="7">MADS-box domain-containing protein</fullName>
    </recommendedName>
</protein>
<comment type="caution">
    <text evidence="8">The sequence shown here is derived from an EMBL/GenBank/DDBJ whole genome shotgun (WGS) entry which is preliminary data.</text>
</comment>
<evidence type="ECO:0000256" key="4">
    <source>
        <dbReference type="ARBA" id="ARBA00023163"/>
    </source>
</evidence>
<proteinExistence type="predicted"/>
<dbReference type="PANTHER" id="PTHR11945">
    <property type="entry name" value="MADS BOX PROTEIN"/>
    <property type="match status" value="1"/>
</dbReference>
<accession>A0A2G2WFA9</accession>
<dbReference type="GO" id="GO:0045944">
    <property type="term" value="P:positive regulation of transcription by RNA polymerase II"/>
    <property type="evidence" value="ECO:0007669"/>
    <property type="project" value="InterPro"/>
</dbReference>
<reference evidence="8 9" key="1">
    <citation type="journal article" date="2017" name="Genome Biol.">
        <title>New reference genome sequences of hot pepper reveal the massive evolution of plant disease-resistance genes by retroduplication.</title>
        <authorList>
            <person name="Kim S."/>
            <person name="Park J."/>
            <person name="Yeom S.I."/>
            <person name="Kim Y.M."/>
            <person name="Seo E."/>
            <person name="Kim K.T."/>
            <person name="Kim M.S."/>
            <person name="Lee J.M."/>
            <person name="Cheong K."/>
            <person name="Shin H.S."/>
            <person name="Kim S.B."/>
            <person name="Han K."/>
            <person name="Lee J."/>
            <person name="Park M."/>
            <person name="Lee H.A."/>
            <person name="Lee H.Y."/>
            <person name="Lee Y."/>
            <person name="Oh S."/>
            <person name="Lee J.H."/>
            <person name="Choi E."/>
            <person name="Choi E."/>
            <person name="Lee S.E."/>
            <person name="Jeon J."/>
            <person name="Kim H."/>
            <person name="Choi G."/>
            <person name="Song H."/>
            <person name="Lee J."/>
            <person name="Lee S.C."/>
            <person name="Kwon J.K."/>
            <person name="Lee H.Y."/>
            <person name="Koo N."/>
            <person name="Hong Y."/>
            <person name="Kim R.W."/>
            <person name="Kang W.H."/>
            <person name="Huh J.H."/>
            <person name="Kang B.C."/>
            <person name="Yang T.J."/>
            <person name="Lee Y.H."/>
            <person name="Bennetzen J.L."/>
            <person name="Choi D."/>
        </authorList>
    </citation>
    <scope>NUCLEOTIDE SEQUENCE [LARGE SCALE GENOMIC DNA]</scope>
    <source>
        <strain evidence="9">cv. PBC81</strain>
    </source>
</reference>
<dbReference type="OrthoDB" id="601557at2759"/>
<dbReference type="GO" id="GO:0000978">
    <property type="term" value="F:RNA polymerase II cis-regulatory region sequence-specific DNA binding"/>
    <property type="evidence" value="ECO:0007669"/>
    <property type="project" value="TreeGrafter"/>
</dbReference>
<dbReference type="Pfam" id="PF00319">
    <property type="entry name" value="SRF-TF"/>
    <property type="match status" value="1"/>
</dbReference>
<keyword evidence="6" id="KW-0175">Coiled coil</keyword>
<keyword evidence="5" id="KW-0539">Nucleus</keyword>
<keyword evidence="9" id="KW-1185">Reference proteome</keyword>
<keyword evidence="4" id="KW-0804">Transcription</keyword>
<feature type="domain" description="MADS-box" evidence="7">
    <location>
        <begin position="1"/>
        <end position="42"/>
    </location>
</feature>
<dbReference type="AlphaFoldDB" id="A0A2G2WFA9"/>
<evidence type="ECO:0000313" key="8">
    <source>
        <dbReference type="EMBL" id="PHT43923.1"/>
    </source>
</evidence>
<evidence type="ECO:0000256" key="1">
    <source>
        <dbReference type="ARBA" id="ARBA00004123"/>
    </source>
</evidence>
<evidence type="ECO:0000259" key="7">
    <source>
        <dbReference type="PROSITE" id="PS50066"/>
    </source>
</evidence>
<dbReference type="SUPFAM" id="SSF55455">
    <property type="entry name" value="SRF-like"/>
    <property type="match status" value="1"/>
</dbReference>
<dbReference type="InterPro" id="IPR033897">
    <property type="entry name" value="SRF-like_MADS-box"/>
</dbReference>
<dbReference type="Gene3D" id="3.40.1810.10">
    <property type="entry name" value="Transcription factor, MADS-box"/>
    <property type="match status" value="1"/>
</dbReference>
<comment type="subcellular location">
    <subcellularLocation>
        <location evidence="1">Nucleus</location>
    </subcellularLocation>
</comment>
<sequence>MELIQDHKNRKSTFVKRKASLIKKISELAILCGIKACMIIYGGIDDQVVPQHDQIWANDPKEVEELINLYKNQPLEGRSKRAKSLSNFFENQKKKKAEIKEEKYPTWYSRFDYLSEKELLNLARVLEKRIDDAKGKAEFLKSANIGSSSLLSHQEIRDYTEQQRLQLDEPNYLSVAFYRLQQLLSRKYSKWCDFNGREDGDSTSYY</sequence>
<dbReference type="PROSITE" id="PS50066">
    <property type="entry name" value="MADS_BOX_2"/>
    <property type="match status" value="1"/>
</dbReference>
<keyword evidence="3" id="KW-0238">DNA-binding</keyword>
<name>A0A2G2WFA9_CAPBA</name>
<organism evidence="8 9">
    <name type="scientific">Capsicum baccatum</name>
    <name type="common">Peruvian pepper</name>
    <dbReference type="NCBI Taxonomy" id="33114"/>
    <lineage>
        <taxon>Eukaryota</taxon>
        <taxon>Viridiplantae</taxon>
        <taxon>Streptophyta</taxon>
        <taxon>Embryophyta</taxon>
        <taxon>Tracheophyta</taxon>
        <taxon>Spermatophyta</taxon>
        <taxon>Magnoliopsida</taxon>
        <taxon>eudicotyledons</taxon>
        <taxon>Gunneridae</taxon>
        <taxon>Pentapetalae</taxon>
        <taxon>asterids</taxon>
        <taxon>lamiids</taxon>
        <taxon>Solanales</taxon>
        <taxon>Solanaceae</taxon>
        <taxon>Solanoideae</taxon>
        <taxon>Capsiceae</taxon>
        <taxon>Capsicum</taxon>
    </lineage>
</organism>
<dbReference type="GO" id="GO:0005634">
    <property type="term" value="C:nucleus"/>
    <property type="evidence" value="ECO:0007669"/>
    <property type="project" value="UniProtKB-SubCell"/>
</dbReference>
<dbReference type="InterPro" id="IPR002100">
    <property type="entry name" value="TF_MADSbox"/>
</dbReference>